<dbReference type="FunFam" id="2.40.10.10:FF:000028">
    <property type="entry name" value="Serine protease easter"/>
    <property type="match status" value="2"/>
</dbReference>
<sequence length="510" mass="56826">MPTKRTGNGTCAKIKLKRRKLIRTVVGQKAWEKCLEHQSKIKLPCIKGRTISSPYCGQELGTQRAGGINARKHEFAHMALLGYGKNFSEATFGCGGSLISETFVLTAGHCTATRTLVNVTFAVFGILQRQDVPKVSPKNIRRFKRIVKYPLYKPPSVYHDIALLELDKPIQPSYKIRPACLHVGNDIEDIRAYATGWGALGHKRPNANVLQKVPLWRVKDEVCKTKYPPHRVAVKGYDNTTQMCYGDDGIPRDTCKGDSGGPLQISNDNVHCTYLIIGVTSVGLSNCAQFCSYNLLKPTVCCSDCYSLEYSIRTSQKYSGDRYENDVAGGVDARRSDYPHMALLGYGHSPESAEWMCGGSIINDRYILTAGHCMSSPTFGKIRFAALGILQRTDDFHMWQIYDIAEIIPYPQYNPPSKYHDIALLSTRRRIRFNKEVAPACLHRSNVMPRRAIGDSGGPLQIGVYNDKCKFMVAGITSYGRSCGFAGNAGIYTRVAYYMPWIESITGRLL</sequence>
<dbReference type="Pfam" id="PF00089">
    <property type="entry name" value="Trypsin"/>
    <property type="match status" value="3"/>
</dbReference>
<dbReference type="GO" id="GO:0004252">
    <property type="term" value="F:serine-type endopeptidase activity"/>
    <property type="evidence" value="ECO:0007669"/>
    <property type="project" value="InterPro"/>
</dbReference>
<dbReference type="InterPro" id="IPR001314">
    <property type="entry name" value="Peptidase_S1A"/>
</dbReference>
<dbReference type="Gene3D" id="2.40.10.10">
    <property type="entry name" value="Trypsin-like serine proteases"/>
    <property type="match status" value="4"/>
</dbReference>
<evidence type="ECO:0000256" key="1">
    <source>
        <dbReference type="ARBA" id="ARBA00022729"/>
    </source>
</evidence>
<dbReference type="PROSITE" id="PS00135">
    <property type="entry name" value="TRYPSIN_SER"/>
    <property type="match status" value="1"/>
</dbReference>
<protein>
    <recommendedName>
        <fullName evidence="6">Peptidase S1 domain-containing protein</fullName>
    </recommendedName>
</protein>
<dbReference type="PROSITE" id="PS50240">
    <property type="entry name" value="TRYPSIN_DOM"/>
    <property type="match status" value="1"/>
</dbReference>
<keyword evidence="2" id="KW-1015">Disulfide bond</keyword>
<dbReference type="GO" id="GO:0006508">
    <property type="term" value="P:proteolysis"/>
    <property type="evidence" value="ECO:0007669"/>
    <property type="project" value="UniProtKB-KW"/>
</dbReference>
<dbReference type="InterPro" id="IPR001254">
    <property type="entry name" value="Trypsin_dom"/>
</dbReference>
<keyword evidence="3" id="KW-0325">Glycoprotein</keyword>
<dbReference type="InterPro" id="IPR051333">
    <property type="entry name" value="CLIP_Serine_Protease"/>
</dbReference>
<dbReference type="PANTHER" id="PTHR24260">
    <property type="match status" value="1"/>
</dbReference>
<dbReference type="PANTHER" id="PTHR24260:SF147">
    <property type="entry name" value="EG:BACR7A4.3 PROTEIN-RELATED"/>
    <property type="match status" value="1"/>
</dbReference>
<name>A0A2A4K113_HELVI</name>
<evidence type="ECO:0000256" key="2">
    <source>
        <dbReference type="ARBA" id="ARBA00023157"/>
    </source>
</evidence>
<dbReference type="STRING" id="7102.A0A2A4K113"/>
<accession>A0A2A4K113</accession>
<keyword evidence="5" id="KW-0645">Protease</keyword>
<evidence type="ECO:0000256" key="4">
    <source>
        <dbReference type="ARBA" id="ARBA00024195"/>
    </source>
</evidence>
<gene>
    <name evidence="7" type="ORF">B5V51_5736</name>
</gene>
<reference evidence="7" key="1">
    <citation type="submission" date="2017-09" db="EMBL/GenBank/DDBJ databases">
        <title>Contemporary evolution of a Lepidopteran species, Heliothis virescens, in response to modern agricultural practices.</title>
        <authorList>
            <person name="Fritz M.L."/>
            <person name="Deyonke A.M."/>
            <person name="Papanicolaou A."/>
            <person name="Micinski S."/>
            <person name="Westbrook J."/>
            <person name="Gould F."/>
        </authorList>
    </citation>
    <scope>NUCLEOTIDE SEQUENCE [LARGE SCALE GENOMIC DNA]</scope>
    <source>
        <strain evidence="7">HvINT-</strain>
        <tissue evidence="7">Whole body</tissue>
    </source>
</reference>
<dbReference type="EMBL" id="NWSH01000257">
    <property type="protein sequence ID" value="PCG77965.1"/>
    <property type="molecule type" value="Genomic_DNA"/>
</dbReference>
<comment type="caution">
    <text evidence="7">The sequence shown here is derived from an EMBL/GenBank/DDBJ whole genome shotgun (WGS) entry which is preliminary data.</text>
</comment>
<dbReference type="PRINTS" id="PR00722">
    <property type="entry name" value="CHYMOTRYPSIN"/>
</dbReference>
<dbReference type="SUPFAM" id="SSF50494">
    <property type="entry name" value="Trypsin-like serine proteases"/>
    <property type="match status" value="2"/>
</dbReference>
<dbReference type="AlphaFoldDB" id="A0A2A4K113"/>
<dbReference type="InterPro" id="IPR043504">
    <property type="entry name" value="Peptidase_S1_PA_chymotrypsin"/>
</dbReference>
<evidence type="ECO:0000256" key="5">
    <source>
        <dbReference type="RuleBase" id="RU363034"/>
    </source>
</evidence>
<evidence type="ECO:0000256" key="3">
    <source>
        <dbReference type="ARBA" id="ARBA00023180"/>
    </source>
</evidence>
<dbReference type="InterPro" id="IPR018114">
    <property type="entry name" value="TRYPSIN_HIS"/>
</dbReference>
<keyword evidence="5" id="KW-0720">Serine protease</keyword>
<organism evidence="7">
    <name type="scientific">Heliothis virescens</name>
    <name type="common">Tobacco budworm moth</name>
    <dbReference type="NCBI Taxonomy" id="7102"/>
    <lineage>
        <taxon>Eukaryota</taxon>
        <taxon>Metazoa</taxon>
        <taxon>Ecdysozoa</taxon>
        <taxon>Arthropoda</taxon>
        <taxon>Hexapoda</taxon>
        <taxon>Insecta</taxon>
        <taxon>Pterygota</taxon>
        <taxon>Neoptera</taxon>
        <taxon>Endopterygota</taxon>
        <taxon>Lepidoptera</taxon>
        <taxon>Glossata</taxon>
        <taxon>Ditrysia</taxon>
        <taxon>Noctuoidea</taxon>
        <taxon>Noctuidae</taxon>
        <taxon>Heliothinae</taxon>
        <taxon>Heliothis</taxon>
    </lineage>
</organism>
<dbReference type="InterPro" id="IPR033116">
    <property type="entry name" value="TRYPSIN_SER"/>
</dbReference>
<comment type="similarity">
    <text evidence="4">Belongs to the peptidase S1 family. CLIP subfamily.</text>
</comment>
<dbReference type="SMART" id="SM00020">
    <property type="entry name" value="Tryp_SPc"/>
    <property type="match status" value="2"/>
</dbReference>
<evidence type="ECO:0000259" key="6">
    <source>
        <dbReference type="PROSITE" id="PS50240"/>
    </source>
</evidence>
<dbReference type="InterPro" id="IPR009003">
    <property type="entry name" value="Peptidase_S1_PA"/>
</dbReference>
<dbReference type="PROSITE" id="PS00134">
    <property type="entry name" value="TRYPSIN_HIS"/>
    <property type="match status" value="2"/>
</dbReference>
<keyword evidence="1" id="KW-0732">Signal</keyword>
<feature type="domain" description="Peptidase S1" evidence="6">
    <location>
        <begin position="64"/>
        <end position="507"/>
    </location>
</feature>
<dbReference type="CDD" id="cd00190">
    <property type="entry name" value="Tryp_SPc"/>
    <property type="match status" value="2"/>
</dbReference>
<proteinExistence type="inferred from homology"/>
<evidence type="ECO:0000313" key="7">
    <source>
        <dbReference type="EMBL" id="PCG77965.1"/>
    </source>
</evidence>
<keyword evidence="5" id="KW-0378">Hydrolase</keyword>